<dbReference type="HOGENOM" id="CLU_622460_0_0_9"/>
<dbReference type="REBASE" id="303266">
    <property type="entry name" value="S.Csc35704ORF1819P"/>
</dbReference>
<dbReference type="OrthoDB" id="9811611at2"/>
<dbReference type="PANTHER" id="PTHR43140:SF1">
    <property type="entry name" value="TYPE I RESTRICTION ENZYME ECOKI SPECIFICITY SUBUNIT"/>
    <property type="match status" value="1"/>
</dbReference>
<dbReference type="EMBL" id="CP036170">
    <property type="protein sequence ID" value="QBF74419.1"/>
    <property type="molecule type" value="Genomic_DNA"/>
</dbReference>
<dbReference type="GO" id="GO:0003677">
    <property type="term" value="F:DNA binding"/>
    <property type="evidence" value="ECO:0007669"/>
    <property type="project" value="UniProtKB-KW"/>
</dbReference>
<comment type="similarity">
    <text evidence="1">Belongs to the type-I restriction system S methylase family.</text>
</comment>
<sequence>MKTVKISSFLKERKIKFKPEVANYTGLQRIEKIDFSGKVYLSPVQTNTDMILVKPGDLVISGINVEKGALAIYTGEEDVLASIHYSAYEFDAEKIDIDYLKWFLKSGIFRKLLLKQTGRGIKKEIKAKHFLPIEIQLPSLNQQHEVVRQIQGVADYIVEINQQIEQQTKYMEILRQTILQQAIEGKLCEQNPSDEPASVLLEKIKAEKERLIVEKKIKKQKTLPPISNAEKPFVLPKGWEWCRLGEILYEAPRNGYSPPKVERETNTRVLTLTATTSGILDLQHYKYVEDMISESSYLWIKQGDLLIQRSNSLDYVGTVCLCDVVIKGYIYPDLMMKAKVSNEADSHYIVYYLKSPFARQYFKDRATGTSNSMKKIKQSVVSEIPIALPPINEQKQIVAKMKELFALNQKMNQELLQAKKYASQLMESVLQEAFSVQETEKPSQVIEFYSNQTTSETELLAAARGKIREDTWEHLCKRALEIAGEEC</sequence>
<dbReference type="CDD" id="cd17261">
    <property type="entry name" value="RMtype1_S_EcoKI-TRD2-CR2_like"/>
    <property type="match status" value="1"/>
</dbReference>
<dbReference type="PANTHER" id="PTHR43140">
    <property type="entry name" value="TYPE-1 RESTRICTION ENZYME ECOKI SPECIFICITY PROTEIN"/>
    <property type="match status" value="1"/>
</dbReference>
<protein>
    <submittedName>
        <fullName evidence="5">Type-1 restriction enzyme EcoKI specificity protein</fullName>
    </submittedName>
</protein>
<dbReference type="AlphaFoldDB" id="B0NIH0"/>
<keyword evidence="3" id="KW-0238">DNA-binding</keyword>
<dbReference type="KEGG" id="csci:HDCHBGLK_01821"/>
<dbReference type="Gene3D" id="3.90.220.20">
    <property type="entry name" value="DNA methylase specificity domains"/>
    <property type="match status" value="2"/>
</dbReference>
<keyword evidence="2" id="KW-0680">Restriction system</keyword>
<keyword evidence="6" id="KW-1185">Reference proteome</keyword>
<proteinExistence type="inferred from homology"/>
<dbReference type="GeneID" id="62696032"/>
<organism evidence="5 6">
    <name type="scientific">Clostridium scindens (strain ATCC 35704 / DSM 5676 / VPI 13733 / 19)</name>
    <dbReference type="NCBI Taxonomy" id="411468"/>
    <lineage>
        <taxon>Bacteria</taxon>
        <taxon>Bacillati</taxon>
        <taxon>Bacillota</taxon>
        <taxon>Clostridia</taxon>
        <taxon>Lachnospirales</taxon>
        <taxon>Lachnospiraceae</taxon>
    </lineage>
</organism>
<dbReference type="InterPro" id="IPR051212">
    <property type="entry name" value="Type-I_RE_S_subunit"/>
</dbReference>
<name>B0NIH0_CLOS5</name>
<evidence type="ECO:0000256" key="2">
    <source>
        <dbReference type="ARBA" id="ARBA00022747"/>
    </source>
</evidence>
<dbReference type="SUPFAM" id="SSF116734">
    <property type="entry name" value="DNA methylase specificity domain"/>
    <property type="match status" value="2"/>
</dbReference>
<dbReference type="STRING" id="411468.CLOSCI_03289"/>
<evidence type="ECO:0000313" key="6">
    <source>
        <dbReference type="Proteomes" id="UP000289664"/>
    </source>
</evidence>
<evidence type="ECO:0000313" key="5">
    <source>
        <dbReference type="EMBL" id="QBF74419.1"/>
    </source>
</evidence>
<comment type="subunit">
    <text evidence="4">The methyltransferase is composed of M and S polypeptides.</text>
</comment>
<dbReference type="InterPro" id="IPR044946">
    <property type="entry name" value="Restrct_endonuc_typeI_TRD_sf"/>
</dbReference>
<reference evidence="5 6" key="1">
    <citation type="journal article" date="2019" name="Appl. Environ. Microbiol.">
        <title>Clostridium scindens ATCC 35704: integration of nutritional requirements, the complete genome sequence, and global transcriptional responses to bile acids.</title>
        <authorList>
            <person name="Devendran S."/>
            <person name="Shrestha R."/>
            <person name="Alves J.M.P."/>
            <person name="Wolf P.G."/>
            <person name="Ly L."/>
            <person name="Hernandez A.G."/>
            <person name="Mendez-Garcia C."/>
            <person name="Inboden A."/>
            <person name="Wiley J."/>
            <person name="Paul O."/>
            <person name="Allen A."/>
            <person name="Springer E."/>
            <person name="Wright C.L."/>
            <person name="Fields C.J."/>
            <person name="Daniel S.L."/>
            <person name="Ridlon J.M."/>
        </authorList>
    </citation>
    <scope>NUCLEOTIDE SEQUENCE [LARGE SCALE GENOMIC DNA]</scope>
    <source>
        <strain evidence="5 6">ATCC 35704</strain>
    </source>
</reference>
<gene>
    <name evidence="5" type="primary">hsdS</name>
    <name evidence="5" type="ORF">HDCHBGLK_01821</name>
</gene>
<dbReference type="Proteomes" id="UP000289664">
    <property type="component" value="Chromosome"/>
</dbReference>
<accession>B0NIH0</accession>
<dbReference type="eggNOG" id="COG0732">
    <property type="taxonomic scope" value="Bacteria"/>
</dbReference>
<dbReference type="InterPro" id="IPR000055">
    <property type="entry name" value="Restrct_endonuc_typeI_TRD"/>
</dbReference>
<dbReference type="Pfam" id="PF01420">
    <property type="entry name" value="Methylase_S"/>
    <property type="match status" value="1"/>
</dbReference>
<evidence type="ECO:0000256" key="3">
    <source>
        <dbReference type="ARBA" id="ARBA00023125"/>
    </source>
</evidence>
<dbReference type="GO" id="GO:0009307">
    <property type="term" value="P:DNA restriction-modification system"/>
    <property type="evidence" value="ECO:0007669"/>
    <property type="project" value="UniProtKB-KW"/>
</dbReference>
<evidence type="ECO:0000256" key="1">
    <source>
        <dbReference type="ARBA" id="ARBA00010923"/>
    </source>
</evidence>
<dbReference type="RefSeq" id="WP_004607991.1">
    <property type="nucleotide sequence ID" value="NZ_CP036170.1"/>
</dbReference>
<evidence type="ECO:0000256" key="4">
    <source>
        <dbReference type="ARBA" id="ARBA00038652"/>
    </source>
</evidence>